<name>A0AAW5BUY5_9FIRM</name>
<gene>
    <name evidence="1" type="ORF">L0N08_01230</name>
</gene>
<evidence type="ECO:0000313" key="1">
    <source>
        <dbReference type="EMBL" id="MCG4744031.1"/>
    </source>
</evidence>
<dbReference type="RefSeq" id="WP_238053342.1">
    <property type="nucleotide sequence ID" value="NZ_JAKNGE010000001.1"/>
</dbReference>
<proteinExistence type="predicted"/>
<organism evidence="1 2">
    <name type="scientific">Enterocloster aldenensis</name>
    <dbReference type="NCBI Taxonomy" id="358742"/>
    <lineage>
        <taxon>Bacteria</taxon>
        <taxon>Bacillati</taxon>
        <taxon>Bacillota</taxon>
        <taxon>Clostridia</taxon>
        <taxon>Lachnospirales</taxon>
        <taxon>Lachnospiraceae</taxon>
        <taxon>Enterocloster</taxon>
    </lineage>
</organism>
<comment type="caution">
    <text evidence="1">The sequence shown here is derived from an EMBL/GenBank/DDBJ whole genome shotgun (WGS) entry which is preliminary data.</text>
</comment>
<protein>
    <submittedName>
        <fullName evidence="1">Uncharacterized protein</fullName>
    </submittedName>
</protein>
<accession>A0AAW5BUY5</accession>
<dbReference type="AlphaFoldDB" id="A0AAW5BUY5"/>
<dbReference type="EMBL" id="JAKNGE010000001">
    <property type="protein sequence ID" value="MCG4744031.1"/>
    <property type="molecule type" value="Genomic_DNA"/>
</dbReference>
<sequence length="99" mass="11371">MKERYTKKQLEELYHCTIFKVTGFDDSHQFWTAHGTPIEPYDEPIFEYADGWTLDELHENIRGEILLPFMTGTENFRDLGGTKQNESVSVQPVCAVTAG</sequence>
<reference evidence="1" key="1">
    <citation type="submission" date="2022-01" db="EMBL/GenBank/DDBJ databases">
        <title>Collection of gut derived symbiotic bacterial strains cultured from healthy donors.</title>
        <authorList>
            <person name="Lin H."/>
            <person name="Kohout C."/>
            <person name="Waligurski E."/>
            <person name="Pamer E.G."/>
        </authorList>
    </citation>
    <scope>NUCLEOTIDE SEQUENCE</scope>
    <source>
        <strain evidence="1">DFI.6.55</strain>
    </source>
</reference>
<evidence type="ECO:0000313" key="2">
    <source>
        <dbReference type="Proteomes" id="UP001299608"/>
    </source>
</evidence>
<dbReference type="Proteomes" id="UP001299608">
    <property type="component" value="Unassembled WGS sequence"/>
</dbReference>